<feature type="region of interest" description="Disordered" evidence="1">
    <location>
        <begin position="181"/>
        <end position="205"/>
    </location>
</feature>
<dbReference type="EMBL" id="JAACJM010000010">
    <property type="protein sequence ID" value="KAF5370588.1"/>
    <property type="molecule type" value="Genomic_DNA"/>
</dbReference>
<dbReference type="Proteomes" id="UP000559256">
    <property type="component" value="Unassembled WGS sequence"/>
</dbReference>
<evidence type="ECO:0000313" key="4">
    <source>
        <dbReference type="Proteomes" id="UP000559256"/>
    </source>
</evidence>
<proteinExistence type="predicted"/>
<feature type="transmembrane region" description="Helical" evidence="2">
    <location>
        <begin position="90"/>
        <end position="110"/>
    </location>
</feature>
<protein>
    <recommendedName>
        <fullName evidence="5">VanZ-like domain-containing protein</fullName>
    </recommendedName>
</protein>
<dbReference type="PANTHER" id="PTHR28008">
    <property type="entry name" value="DOMAIN PROTEIN, PUTATIVE (AFU_ORTHOLOGUE AFUA_3G10980)-RELATED"/>
    <property type="match status" value="1"/>
</dbReference>
<keyword evidence="2" id="KW-1133">Transmembrane helix</keyword>
<keyword evidence="2" id="KW-0472">Membrane</keyword>
<feature type="transmembrane region" description="Helical" evidence="2">
    <location>
        <begin position="31"/>
        <end position="49"/>
    </location>
</feature>
<gene>
    <name evidence="3" type="ORF">D9758_001822</name>
</gene>
<feature type="transmembrane region" description="Helical" evidence="2">
    <location>
        <begin position="61"/>
        <end position="78"/>
    </location>
</feature>
<evidence type="ECO:0000256" key="2">
    <source>
        <dbReference type="SAM" id="Phobius"/>
    </source>
</evidence>
<organism evidence="3 4">
    <name type="scientific">Tetrapyrgos nigripes</name>
    <dbReference type="NCBI Taxonomy" id="182062"/>
    <lineage>
        <taxon>Eukaryota</taxon>
        <taxon>Fungi</taxon>
        <taxon>Dikarya</taxon>
        <taxon>Basidiomycota</taxon>
        <taxon>Agaricomycotina</taxon>
        <taxon>Agaricomycetes</taxon>
        <taxon>Agaricomycetidae</taxon>
        <taxon>Agaricales</taxon>
        <taxon>Marasmiineae</taxon>
        <taxon>Marasmiaceae</taxon>
        <taxon>Tetrapyrgos</taxon>
    </lineage>
</organism>
<dbReference type="PANTHER" id="PTHR28008:SF1">
    <property type="entry name" value="DOMAIN PROTEIN, PUTATIVE (AFU_ORTHOLOGUE AFUA_3G10980)-RELATED"/>
    <property type="match status" value="1"/>
</dbReference>
<dbReference type="AlphaFoldDB" id="A0A8H5GT49"/>
<evidence type="ECO:0000313" key="3">
    <source>
        <dbReference type="EMBL" id="KAF5370588.1"/>
    </source>
</evidence>
<keyword evidence="4" id="KW-1185">Reference proteome</keyword>
<evidence type="ECO:0008006" key="5">
    <source>
        <dbReference type="Google" id="ProtNLM"/>
    </source>
</evidence>
<accession>A0A8H5GT49</accession>
<reference evidence="3 4" key="1">
    <citation type="journal article" date="2020" name="ISME J.">
        <title>Uncovering the hidden diversity of litter-decomposition mechanisms in mushroom-forming fungi.</title>
        <authorList>
            <person name="Floudas D."/>
            <person name="Bentzer J."/>
            <person name="Ahren D."/>
            <person name="Johansson T."/>
            <person name="Persson P."/>
            <person name="Tunlid A."/>
        </authorList>
    </citation>
    <scope>NUCLEOTIDE SEQUENCE [LARGE SCALE GENOMIC DNA]</scope>
    <source>
        <strain evidence="3 4">CBS 291.85</strain>
    </source>
</reference>
<evidence type="ECO:0000256" key="1">
    <source>
        <dbReference type="SAM" id="MobiDB-lite"/>
    </source>
</evidence>
<dbReference type="OrthoDB" id="63581at2759"/>
<sequence length="251" mass="28650">MPSMARMYRAVMKSYHVQIPKYDMPIRLRPWFILFTCLIMLLLAFLGFTNFSRSLPLNDKLLHFLCFCVATAVFYFIIDVEEDARRIWFWRHSGLIFTAFTCFFCGGILSEVVQSLLPYKEFQIGDVVANLLGSSLGLYFAYYLEKYYRHRREISRLYRPLDTDPLSDDDDDEVGTQLLPRFTPAAAGPNSSARPPKGKSGPTRLADVWDEREELFGIGDDSDNDDDRRIAGLADTAAIAQNVPKITITAS</sequence>
<name>A0A8H5GT49_9AGAR</name>
<feature type="transmembrane region" description="Helical" evidence="2">
    <location>
        <begin position="122"/>
        <end position="144"/>
    </location>
</feature>
<keyword evidence="2" id="KW-0812">Transmembrane</keyword>
<comment type="caution">
    <text evidence="3">The sequence shown here is derived from an EMBL/GenBank/DDBJ whole genome shotgun (WGS) entry which is preliminary data.</text>
</comment>